<organism evidence="1 2">
    <name type="scientific">Rhabditophanes sp. KR3021</name>
    <dbReference type="NCBI Taxonomy" id="114890"/>
    <lineage>
        <taxon>Eukaryota</taxon>
        <taxon>Metazoa</taxon>
        <taxon>Ecdysozoa</taxon>
        <taxon>Nematoda</taxon>
        <taxon>Chromadorea</taxon>
        <taxon>Rhabditida</taxon>
        <taxon>Tylenchina</taxon>
        <taxon>Panagrolaimomorpha</taxon>
        <taxon>Strongyloidoidea</taxon>
        <taxon>Alloionematidae</taxon>
        <taxon>Rhabditophanes</taxon>
    </lineage>
</organism>
<dbReference type="WBParaSite" id="RSKR_0000106200.1">
    <property type="protein sequence ID" value="RSKR_0000106200.1"/>
    <property type="gene ID" value="RSKR_0000106200"/>
</dbReference>
<name>A0AC35TIR2_9BILA</name>
<reference evidence="2" key="1">
    <citation type="submission" date="2016-11" db="UniProtKB">
        <authorList>
            <consortium name="WormBaseParasite"/>
        </authorList>
    </citation>
    <scope>IDENTIFICATION</scope>
    <source>
        <strain evidence="2">KR3021</strain>
    </source>
</reference>
<proteinExistence type="predicted"/>
<protein>
    <submittedName>
        <fullName evidence="2">MADF domain-containing protein</fullName>
    </submittedName>
</protein>
<dbReference type="Proteomes" id="UP000095286">
    <property type="component" value="Unplaced"/>
</dbReference>
<sequence length="615" mass="70302">MSHKIPVLSADKESFELDYDVIKQSGTLSTMLTDLGIDILGEEMVAMDAIVLSNCNSNIIKRVITWCNFHKNDPPHHEDGEQREKRTDDIPSWDVEFLKVDQGTLFELILAANYLDIKGLLDVTCKTVANMIKGKSPDEIRRTFNIRNDFTAEEEEQIKKENAWCYSKKSLSDILSNHDHANDTSCSSDGNLKNESGSSSETDKSSFKKESKTRLNDYGLTLIWKVKNEPCLYNPDDAYYGNKPACTTYRTELWCRLAKELNYAEGGPSLQIQWKRLRDRYVKLRRRKRIINIDDPRIDDVPNHMNTLSSIRLCKEMAWIDPYLVDTENGNAKTSPTKKRGTKKPFAHEDHLYIPLQDHFYTKFENIDDLTINGYSNENDIQNSLCQAQMVPIKHHSKKRNNHQSAQSNDASESSSIKGPTIFSQITENNESFAVPRNGTVPINCGMQMAKRKRMADTGSYQQQLPPTTSTSYLTPTYTNHLPHTSESSQQMQINHSPTFLDPSRESLIRNNIIYDGHDHDLKVNRPTTFVLPTTFVNGQVIENEDAHFTGLIVSHFSNLNDDEKLTTKFVIQKILMEAKHAKRSSNLLESEKRINDVIDETVANSSNRNNMRRP</sequence>
<evidence type="ECO:0000313" key="2">
    <source>
        <dbReference type="WBParaSite" id="RSKR_0000106200.1"/>
    </source>
</evidence>
<accession>A0AC35TIR2</accession>
<evidence type="ECO:0000313" key="1">
    <source>
        <dbReference type="Proteomes" id="UP000095286"/>
    </source>
</evidence>